<feature type="domain" description="Alpha/beta hydrolase fold-3" evidence="3">
    <location>
        <begin position="115"/>
        <end position="322"/>
    </location>
</feature>
<dbReference type="InterPro" id="IPR050300">
    <property type="entry name" value="GDXG_lipolytic_enzyme"/>
</dbReference>
<dbReference type="SUPFAM" id="SSF53474">
    <property type="entry name" value="alpha/beta-Hydrolases"/>
    <property type="match status" value="1"/>
</dbReference>
<dbReference type="GO" id="GO:0016787">
    <property type="term" value="F:hydrolase activity"/>
    <property type="evidence" value="ECO:0007669"/>
    <property type="project" value="UniProtKB-KW"/>
</dbReference>
<sequence>MKRSLKKLLSVATVMSATAFNTNTMAQVIDPAKDPNVESHVKGFLKAVNAATPMPVEQMPIDKARATYAYATSVGDKPDISGVEITEKMIQEDGLSVKLHIVRPANVKNDIPAFMYFHGGIWFMGDFDSHKTLLRDLVVQSGIAAVFVDFTRTPDAHYPQQNNEAYAATKWIAAHGKEVMIDGSKLAVAGNSVGGNMATVVALMAKEKKGPQLKLQVLISPVTDANFNTASYKQFANGRFLTRGLMMKGWDLYIKDPAQRKEVYASPLQASADQLKGLPPALVITEENDVLRDEGEAYARKLDEAGVYTISTRYNGMIHDFVIINSLQPVPSTIVAIQQIASVLKAFVR</sequence>
<evidence type="ECO:0000313" key="5">
    <source>
        <dbReference type="Proteomes" id="UP000186917"/>
    </source>
</evidence>
<dbReference type="InterPro" id="IPR013094">
    <property type="entry name" value="AB_hydrolase_3"/>
</dbReference>
<keyword evidence="1" id="KW-0378">Hydrolase</keyword>
<dbReference type="Gene3D" id="3.40.50.1820">
    <property type="entry name" value="alpha/beta hydrolase"/>
    <property type="match status" value="1"/>
</dbReference>
<accession>A0A173MBV0</accession>
<dbReference type="STRING" id="477680.SAMN05421788_115107"/>
<gene>
    <name evidence="4" type="ORF">SAMN05421788_115107</name>
</gene>
<keyword evidence="2" id="KW-0732">Signal</keyword>
<keyword evidence="5" id="KW-1185">Reference proteome</keyword>
<dbReference type="AlphaFoldDB" id="A0A173MBV0"/>
<dbReference type="EMBL" id="FTOR01000015">
    <property type="protein sequence ID" value="SIT34312.1"/>
    <property type="molecule type" value="Genomic_DNA"/>
</dbReference>
<dbReference type="PANTHER" id="PTHR48081:SF8">
    <property type="entry name" value="ALPHA_BETA HYDROLASE FOLD-3 DOMAIN-CONTAINING PROTEIN-RELATED"/>
    <property type="match status" value="1"/>
</dbReference>
<organism evidence="4 5">
    <name type="scientific">Filimonas lacunae</name>
    <dbReference type="NCBI Taxonomy" id="477680"/>
    <lineage>
        <taxon>Bacteria</taxon>
        <taxon>Pseudomonadati</taxon>
        <taxon>Bacteroidota</taxon>
        <taxon>Chitinophagia</taxon>
        <taxon>Chitinophagales</taxon>
        <taxon>Chitinophagaceae</taxon>
        <taxon>Filimonas</taxon>
    </lineage>
</organism>
<feature type="signal peptide" evidence="2">
    <location>
        <begin position="1"/>
        <end position="19"/>
    </location>
</feature>
<dbReference type="Proteomes" id="UP000186917">
    <property type="component" value="Unassembled WGS sequence"/>
</dbReference>
<evidence type="ECO:0000256" key="1">
    <source>
        <dbReference type="ARBA" id="ARBA00022801"/>
    </source>
</evidence>
<protein>
    <submittedName>
        <fullName evidence="4">Acetyl esterase/lipase</fullName>
    </submittedName>
</protein>
<dbReference type="Pfam" id="PF07859">
    <property type="entry name" value="Abhydrolase_3"/>
    <property type="match status" value="1"/>
</dbReference>
<evidence type="ECO:0000256" key="2">
    <source>
        <dbReference type="SAM" id="SignalP"/>
    </source>
</evidence>
<dbReference type="PANTHER" id="PTHR48081">
    <property type="entry name" value="AB HYDROLASE SUPERFAMILY PROTEIN C4A8.06C"/>
    <property type="match status" value="1"/>
</dbReference>
<feature type="chain" id="PRO_5030022714" evidence="2">
    <location>
        <begin position="20"/>
        <end position="349"/>
    </location>
</feature>
<evidence type="ECO:0000259" key="3">
    <source>
        <dbReference type="Pfam" id="PF07859"/>
    </source>
</evidence>
<proteinExistence type="predicted"/>
<reference evidence="5" key="1">
    <citation type="submission" date="2017-01" db="EMBL/GenBank/DDBJ databases">
        <authorList>
            <person name="Varghese N."/>
            <person name="Submissions S."/>
        </authorList>
    </citation>
    <scope>NUCLEOTIDE SEQUENCE [LARGE SCALE GENOMIC DNA]</scope>
    <source>
        <strain evidence="5">DSM 21054</strain>
    </source>
</reference>
<evidence type="ECO:0000313" key="4">
    <source>
        <dbReference type="EMBL" id="SIT34312.1"/>
    </source>
</evidence>
<dbReference type="KEGG" id="fln:FLA_1059"/>
<dbReference type="InterPro" id="IPR029058">
    <property type="entry name" value="AB_hydrolase_fold"/>
</dbReference>
<name>A0A173MBV0_9BACT</name>